<comment type="caution">
    <text evidence="1">The sequence shown here is derived from an EMBL/GenBank/DDBJ whole genome shotgun (WGS) entry which is preliminary data.</text>
</comment>
<gene>
    <name evidence="1" type="ORF">NMK_3108</name>
</gene>
<dbReference type="InterPro" id="IPR007922">
    <property type="entry name" value="DciA-like"/>
</dbReference>
<dbReference type="Proteomes" id="UP000245081">
    <property type="component" value="Unassembled WGS sequence"/>
</dbReference>
<organism evidence="1 2">
    <name type="scientific">Novimethylophilus kurashikiensis</name>
    <dbReference type="NCBI Taxonomy" id="1825523"/>
    <lineage>
        <taxon>Bacteria</taxon>
        <taxon>Pseudomonadati</taxon>
        <taxon>Pseudomonadota</taxon>
        <taxon>Betaproteobacteria</taxon>
        <taxon>Nitrosomonadales</taxon>
        <taxon>Methylophilaceae</taxon>
        <taxon>Novimethylophilus</taxon>
    </lineage>
</organism>
<dbReference type="EMBL" id="BDOQ01000019">
    <property type="protein sequence ID" value="GBG15500.1"/>
    <property type="molecule type" value="Genomic_DNA"/>
</dbReference>
<proteinExistence type="predicted"/>
<dbReference type="Pfam" id="PF05258">
    <property type="entry name" value="DciA"/>
    <property type="match status" value="1"/>
</dbReference>
<reference evidence="1 2" key="1">
    <citation type="journal article" date="2018" name="Environ. Microbiol.">
        <title>Isolation and genomic characterization of Novimethylophilus kurashikiensis gen. nov. sp. nov., a new lanthanide-dependent methylotrophic species of Methylophilaceae.</title>
        <authorList>
            <person name="Lv H."/>
            <person name="Sahin N."/>
            <person name="Tani A."/>
        </authorList>
    </citation>
    <scope>NUCLEOTIDE SEQUENCE [LARGE SCALE GENOMIC DNA]</scope>
    <source>
        <strain evidence="1 2">La2-4</strain>
    </source>
</reference>
<evidence type="ECO:0000313" key="2">
    <source>
        <dbReference type="Proteomes" id="UP000245081"/>
    </source>
</evidence>
<accession>A0A2R5FB83</accession>
<keyword evidence="2" id="KW-1185">Reference proteome</keyword>
<sequence length="139" mass="15220">MRRLNSVFGAAPELKALTARAEEAMAMQKIWEAVAPPPLNQYSHVGLVHDGELKVYTHSSAVASKLKMQINGLLKKLQNRGVEVTSIRVEVQVASVPRVPAGTAMRISRDTAKKLLKLADQLPADSRLRKSLKQLASRA</sequence>
<dbReference type="AlphaFoldDB" id="A0A2R5FB83"/>
<protein>
    <recommendedName>
        <fullName evidence="3">DUF721 domain-containing protein</fullName>
    </recommendedName>
</protein>
<evidence type="ECO:0008006" key="3">
    <source>
        <dbReference type="Google" id="ProtNLM"/>
    </source>
</evidence>
<evidence type="ECO:0000313" key="1">
    <source>
        <dbReference type="EMBL" id="GBG15500.1"/>
    </source>
</evidence>
<name>A0A2R5FB83_9PROT</name>